<name>A0ABR2VPX1_9FUNG</name>
<accession>A0ABR2VPX1</accession>
<evidence type="ECO:0000313" key="2">
    <source>
        <dbReference type="EMBL" id="KAK9693026.1"/>
    </source>
</evidence>
<feature type="chain" id="PRO_5046302450" evidence="1">
    <location>
        <begin position="20"/>
        <end position="239"/>
    </location>
</feature>
<evidence type="ECO:0000313" key="3">
    <source>
        <dbReference type="Proteomes" id="UP001479436"/>
    </source>
</evidence>
<dbReference type="EMBL" id="JASJQH010008391">
    <property type="protein sequence ID" value="KAK9693026.1"/>
    <property type="molecule type" value="Genomic_DNA"/>
</dbReference>
<comment type="caution">
    <text evidence="2">The sequence shown here is derived from an EMBL/GenBank/DDBJ whole genome shotgun (WGS) entry which is preliminary data.</text>
</comment>
<feature type="signal peptide" evidence="1">
    <location>
        <begin position="1"/>
        <end position="19"/>
    </location>
</feature>
<evidence type="ECO:0000256" key="1">
    <source>
        <dbReference type="SAM" id="SignalP"/>
    </source>
</evidence>
<proteinExistence type="predicted"/>
<dbReference type="Proteomes" id="UP001479436">
    <property type="component" value="Unassembled WGS sequence"/>
</dbReference>
<reference evidence="2 3" key="1">
    <citation type="submission" date="2023-04" db="EMBL/GenBank/DDBJ databases">
        <title>Genome of Basidiobolus ranarum AG-B5.</title>
        <authorList>
            <person name="Stajich J.E."/>
            <person name="Carter-House D."/>
            <person name="Gryganskyi A."/>
        </authorList>
    </citation>
    <scope>NUCLEOTIDE SEQUENCE [LARGE SCALE GENOMIC DNA]</scope>
    <source>
        <strain evidence="2 3">AG-B5</strain>
    </source>
</reference>
<protein>
    <submittedName>
        <fullName evidence="2">Uncharacterized protein</fullName>
    </submittedName>
</protein>
<keyword evidence="1" id="KW-0732">Signal</keyword>
<gene>
    <name evidence="2" type="ORF">K7432_014095</name>
</gene>
<sequence>MRCLYSLIALVASIQLVQGSYGDDNGSDNGGDNYEAPQVCNAPSSQAPFNNKAFSSNEKTDPANFDSVVRGPGYTAASLLKAGWGPNKMVHVNGYKFILPKWGKGMKDNWIEGGQKVKVTSVPGATRLGFLLSSDMGNFGGKFHIVYTDCTTQVERVGATDWKWKIEHAPGNTIARNGFWATNGGDVRIYTTEVDIDPSKTIAYVQFPMANEIYDIHPYSKGTKGHVHVFALATKKVGY</sequence>
<organism evidence="2 3">
    <name type="scientific">Basidiobolus ranarum</name>
    <dbReference type="NCBI Taxonomy" id="34480"/>
    <lineage>
        <taxon>Eukaryota</taxon>
        <taxon>Fungi</taxon>
        <taxon>Fungi incertae sedis</taxon>
        <taxon>Zoopagomycota</taxon>
        <taxon>Entomophthoromycotina</taxon>
        <taxon>Basidiobolomycetes</taxon>
        <taxon>Basidiobolales</taxon>
        <taxon>Basidiobolaceae</taxon>
        <taxon>Basidiobolus</taxon>
    </lineage>
</organism>
<keyword evidence="3" id="KW-1185">Reference proteome</keyword>